<sequence>MQTKKPGLLKSSLLLSIVTLIFCNFATADSMRFSVSNKLSPPVPPYQWYDFCTSSYQGFNKELYQRLASDLGLKAEFIESKYAVNATDMQRYNLELIASGQTSFSLSHPAFIKDSSKWVVGAQPPLNFDQVIVILAERDDIRQLADLQALMGTGVDTTSDIHEFKKIGLDLQFKEAATLSEALQTVSRGDADYWIAPKFLALNLIEELALEGQVKFSHLKVSTLSDFYMVTSTTERNRQLINQIDTLVVKYREAGYIDFLKINALKTWLSNKSCAQQGATG</sequence>
<dbReference type="SMART" id="SM00062">
    <property type="entry name" value="PBPb"/>
    <property type="match status" value="1"/>
</dbReference>
<organism evidence="2 3">
    <name type="scientific">Oceanicoccus sagamiensis</name>
    <dbReference type="NCBI Taxonomy" id="716816"/>
    <lineage>
        <taxon>Bacteria</taxon>
        <taxon>Pseudomonadati</taxon>
        <taxon>Pseudomonadota</taxon>
        <taxon>Gammaproteobacteria</taxon>
        <taxon>Cellvibrionales</taxon>
        <taxon>Spongiibacteraceae</taxon>
        <taxon>Oceanicoccus</taxon>
    </lineage>
</organism>
<gene>
    <name evidence="2" type="ORF">BST96_16070</name>
</gene>
<dbReference type="KEGG" id="osg:BST96_16070"/>
<dbReference type="Proteomes" id="UP000193450">
    <property type="component" value="Chromosome"/>
</dbReference>
<accession>A0A1X9NNM1</accession>
<protein>
    <recommendedName>
        <fullName evidence="1">Solute-binding protein family 3/N-terminal domain-containing protein</fullName>
    </recommendedName>
</protein>
<proteinExistence type="predicted"/>
<feature type="domain" description="Solute-binding protein family 3/N-terminal" evidence="1">
    <location>
        <begin position="38"/>
        <end position="272"/>
    </location>
</feature>
<evidence type="ECO:0000313" key="2">
    <source>
        <dbReference type="EMBL" id="ARN75493.1"/>
    </source>
</evidence>
<dbReference type="AlphaFoldDB" id="A0A1X9NNM1"/>
<evidence type="ECO:0000259" key="1">
    <source>
        <dbReference type="SMART" id="SM00062"/>
    </source>
</evidence>
<dbReference type="Gene3D" id="3.40.190.10">
    <property type="entry name" value="Periplasmic binding protein-like II"/>
    <property type="match status" value="2"/>
</dbReference>
<dbReference type="OrthoDB" id="368476at2"/>
<reference evidence="2 3" key="1">
    <citation type="submission" date="2016-11" db="EMBL/GenBank/DDBJ databases">
        <title>Trade-off between light-utilization and light-protection in marine flavobacteria.</title>
        <authorList>
            <person name="Kumagai Y."/>
        </authorList>
    </citation>
    <scope>NUCLEOTIDE SEQUENCE [LARGE SCALE GENOMIC DNA]</scope>
    <source>
        <strain evidence="2 3">NBRC 107125</strain>
    </source>
</reference>
<dbReference type="STRING" id="716816.BST96_16070"/>
<dbReference type="RefSeq" id="WP_085759670.1">
    <property type="nucleotide sequence ID" value="NZ_CP019343.1"/>
</dbReference>
<dbReference type="SUPFAM" id="SSF53850">
    <property type="entry name" value="Periplasmic binding protein-like II"/>
    <property type="match status" value="1"/>
</dbReference>
<name>A0A1X9NNM1_9GAMM</name>
<evidence type="ECO:0000313" key="3">
    <source>
        <dbReference type="Proteomes" id="UP000193450"/>
    </source>
</evidence>
<dbReference type="InterPro" id="IPR001638">
    <property type="entry name" value="Solute-binding_3/MltF_N"/>
</dbReference>
<keyword evidence="3" id="KW-1185">Reference proteome</keyword>
<dbReference type="EMBL" id="CP019343">
    <property type="protein sequence ID" value="ARN75493.1"/>
    <property type="molecule type" value="Genomic_DNA"/>
</dbReference>